<evidence type="ECO:0000313" key="3">
    <source>
        <dbReference type="Proteomes" id="UP000838756"/>
    </source>
</evidence>
<evidence type="ECO:0000313" key="2">
    <source>
        <dbReference type="EMBL" id="CAH2230378.1"/>
    </source>
</evidence>
<feature type="chain" id="PRO_5035827424" evidence="1">
    <location>
        <begin position="17"/>
        <end position="200"/>
    </location>
</feature>
<dbReference type="Proteomes" id="UP000838756">
    <property type="component" value="Unassembled WGS sequence"/>
</dbReference>
<feature type="signal peptide" evidence="1">
    <location>
        <begin position="1"/>
        <end position="16"/>
    </location>
</feature>
<proteinExistence type="predicted"/>
<dbReference type="OrthoDB" id="6621861at2759"/>
<dbReference type="EMBL" id="CAKXAJ010024800">
    <property type="protein sequence ID" value="CAH2230378.1"/>
    <property type="molecule type" value="Genomic_DNA"/>
</dbReference>
<protein>
    <submittedName>
        <fullName evidence="2">Jg5056 protein</fullName>
    </submittedName>
</protein>
<sequence length="200" mass="22216">MCQYVAIVATVVLALAACIPSPLRLTIDCRSEEDLLHVPKSRSAELSRSFSSSRFDINSFCNLIHRAIPEAIKDGKFVTLPDADQVGHSDTVAAVAVAPPRGFIPPGLPKLRPSRLGTPRIDVPKLRPILHGLKAPRIGPTMSFRQSRYEDEESSAERMEKFKKGVQKMLHVVKVIGKIDQYLSERTRIVVDKLTKTFSD</sequence>
<name>A0A8S4R5C0_9NEOP</name>
<reference evidence="2" key="1">
    <citation type="submission" date="2022-03" db="EMBL/GenBank/DDBJ databases">
        <authorList>
            <person name="Lindestad O."/>
        </authorList>
    </citation>
    <scope>NUCLEOTIDE SEQUENCE</scope>
</reference>
<accession>A0A8S4R5C0</accession>
<keyword evidence="3" id="KW-1185">Reference proteome</keyword>
<organism evidence="2 3">
    <name type="scientific">Pararge aegeria aegeria</name>
    <dbReference type="NCBI Taxonomy" id="348720"/>
    <lineage>
        <taxon>Eukaryota</taxon>
        <taxon>Metazoa</taxon>
        <taxon>Ecdysozoa</taxon>
        <taxon>Arthropoda</taxon>
        <taxon>Hexapoda</taxon>
        <taxon>Insecta</taxon>
        <taxon>Pterygota</taxon>
        <taxon>Neoptera</taxon>
        <taxon>Endopterygota</taxon>
        <taxon>Lepidoptera</taxon>
        <taxon>Glossata</taxon>
        <taxon>Ditrysia</taxon>
        <taxon>Papilionoidea</taxon>
        <taxon>Nymphalidae</taxon>
        <taxon>Satyrinae</taxon>
        <taxon>Satyrini</taxon>
        <taxon>Parargina</taxon>
        <taxon>Pararge</taxon>
    </lineage>
</organism>
<dbReference type="AlphaFoldDB" id="A0A8S4R5C0"/>
<gene>
    <name evidence="2" type="primary">jg5056</name>
    <name evidence="2" type="ORF">PAEG_LOCUS9594</name>
</gene>
<evidence type="ECO:0000256" key="1">
    <source>
        <dbReference type="SAM" id="SignalP"/>
    </source>
</evidence>
<comment type="caution">
    <text evidence="2">The sequence shown here is derived from an EMBL/GenBank/DDBJ whole genome shotgun (WGS) entry which is preliminary data.</text>
</comment>
<keyword evidence="1" id="KW-0732">Signal</keyword>